<evidence type="ECO:0000313" key="2">
    <source>
        <dbReference type="Proteomes" id="UP000182521"/>
    </source>
</evidence>
<keyword evidence="2" id="KW-1185">Reference proteome</keyword>
<organism evidence="1 2">
    <name type="scientific">Francisella frigiditurris</name>
    <dbReference type="NCBI Taxonomy" id="1542390"/>
    <lineage>
        <taxon>Bacteria</taxon>
        <taxon>Pseudomonadati</taxon>
        <taxon>Pseudomonadota</taxon>
        <taxon>Gammaproteobacteria</taxon>
        <taxon>Thiotrichales</taxon>
        <taxon>Francisellaceae</taxon>
        <taxon>Francisella</taxon>
    </lineage>
</organism>
<dbReference type="EMBL" id="CP009654">
    <property type="protein sequence ID" value="APC96337.1"/>
    <property type="molecule type" value="Genomic_DNA"/>
</dbReference>
<name>A0A1J0KRG0_9GAMM</name>
<gene>
    <name evidence="1" type="ORF">KX01_1201</name>
</gene>
<accession>A0A1J0KRG0</accession>
<dbReference type="AlphaFoldDB" id="A0A1J0KRG0"/>
<dbReference type="SUPFAM" id="SSF56925">
    <property type="entry name" value="OMPA-like"/>
    <property type="match status" value="1"/>
</dbReference>
<protein>
    <submittedName>
        <fullName evidence="1">Putative outer membrane protein</fullName>
    </submittedName>
</protein>
<dbReference type="Proteomes" id="UP000182521">
    <property type="component" value="Chromosome"/>
</dbReference>
<evidence type="ECO:0000313" key="1">
    <source>
        <dbReference type="EMBL" id="APC96337.1"/>
    </source>
</evidence>
<dbReference type="STRING" id="1542390.KX01_1201"/>
<dbReference type="OrthoDB" id="5604643at2"/>
<dbReference type="KEGG" id="frc:KX01_1201"/>
<proteinExistence type="predicted"/>
<sequence>MTNEDDTWGPENRSGQWHLGVMVGSSIPAYNGVMRGPMANVMIMPGYNFNKYFGIQYNQMMSLGGTFTGIGEGVIMIPTGTMVMPSFAGGAGWSNLSGPVKGAWDVGGGLNFVLSKHLNVGVMYRYIETVGPDPVAGGGMQQPNAKAAMSMVSAGFTWFFGQNK</sequence>
<reference evidence="2" key="1">
    <citation type="submission" date="2014-10" db="EMBL/GenBank/DDBJ databases">
        <authorList>
            <person name="Kuske C.R."/>
            <person name="Challacombe J.F."/>
            <person name="Daligault H.E."/>
            <person name="Davenport K.W."/>
            <person name="Johnson S.L."/>
            <person name="Siddaramappa S."/>
            <person name="Petersen J.M."/>
        </authorList>
    </citation>
    <scope>NUCLEOTIDE SEQUENCE [LARGE SCALE GENOMIC DNA]</scope>
    <source>
        <strain evidence="2">CA97-1460</strain>
    </source>
</reference>
<dbReference type="InterPro" id="IPR011250">
    <property type="entry name" value="OMP/PagP_B-barrel"/>
</dbReference>